<protein>
    <submittedName>
        <fullName evidence="2">Oxidoreductase</fullName>
    </submittedName>
</protein>
<dbReference type="PRINTS" id="PR00080">
    <property type="entry name" value="SDRFAMILY"/>
</dbReference>
<dbReference type="PROSITE" id="PS00061">
    <property type="entry name" value="ADH_SHORT"/>
    <property type="match status" value="1"/>
</dbReference>
<accession>A0ABS8Z8M6</accession>
<gene>
    <name evidence="2" type="ORF">LWC34_13105</name>
</gene>
<reference evidence="2 3" key="1">
    <citation type="submission" date="2021-12" db="EMBL/GenBank/DDBJ databases">
        <title>Genome sequence of Kibdelosporangium philippinense ATCC 49844.</title>
        <authorList>
            <person name="Fedorov E.A."/>
            <person name="Omeragic M."/>
            <person name="Shalygina K.F."/>
            <person name="Maclea K.S."/>
        </authorList>
    </citation>
    <scope>NUCLEOTIDE SEQUENCE [LARGE SCALE GENOMIC DNA]</scope>
    <source>
        <strain evidence="2 3">ATCC 49844</strain>
    </source>
</reference>
<proteinExistence type="inferred from homology"/>
<dbReference type="InterPro" id="IPR002347">
    <property type="entry name" value="SDR_fam"/>
</dbReference>
<dbReference type="EMBL" id="JAJVCN010000001">
    <property type="protein sequence ID" value="MCE7003757.1"/>
    <property type="molecule type" value="Genomic_DNA"/>
</dbReference>
<dbReference type="Pfam" id="PF13561">
    <property type="entry name" value="adh_short_C2"/>
    <property type="match status" value="1"/>
</dbReference>
<evidence type="ECO:0000256" key="1">
    <source>
        <dbReference type="ARBA" id="ARBA00006484"/>
    </source>
</evidence>
<dbReference type="Gene3D" id="3.40.50.720">
    <property type="entry name" value="NAD(P)-binding Rossmann-like Domain"/>
    <property type="match status" value="1"/>
</dbReference>
<dbReference type="PANTHER" id="PTHR42760">
    <property type="entry name" value="SHORT-CHAIN DEHYDROGENASES/REDUCTASES FAMILY MEMBER"/>
    <property type="match status" value="1"/>
</dbReference>
<organism evidence="2 3">
    <name type="scientific">Kibdelosporangium philippinense</name>
    <dbReference type="NCBI Taxonomy" id="211113"/>
    <lineage>
        <taxon>Bacteria</taxon>
        <taxon>Bacillati</taxon>
        <taxon>Actinomycetota</taxon>
        <taxon>Actinomycetes</taxon>
        <taxon>Pseudonocardiales</taxon>
        <taxon>Pseudonocardiaceae</taxon>
        <taxon>Kibdelosporangium</taxon>
    </lineage>
</organism>
<sequence length="261" mass="26719">MDLGLRDKTVVITGASKGIGLAVTEAFVNEGAHVIAGARTITPELAALARGGSVEALAVDLSTVEGPSQLVEHALANERIDVLVNNVGAASTRWSGFLSVTDDQWLATMNLNLMAAIRTTRAALPSMIDAGQGAIVMIGSINSTVPVPNVIDYSASKAALASVAKSLSKEFGSQGIRVNTVSPGPVATELWLGENGLAEQLAEQSGQDPADIVATATEAVPSGRFTQPNEVADLVVMLASDRTANVTGADFLVDGGLLATT</sequence>
<dbReference type="PRINTS" id="PR00081">
    <property type="entry name" value="GDHRDH"/>
</dbReference>
<dbReference type="InterPro" id="IPR020904">
    <property type="entry name" value="Sc_DH/Rdtase_CS"/>
</dbReference>
<dbReference type="CDD" id="cd05233">
    <property type="entry name" value="SDR_c"/>
    <property type="match status" value="1"/>
</dbReference>
<name>A0ABS8Z8M6_9PSEU</name>
<evidence type="ECO:0000313" key="2">
    <source>
        <dbReference type="EMBL" id="MCE7003757.1"/>
    </source>
</evidence>
<evidence type="ECO:0000313" key="3">
    <source>
        <dbReference type="Proteomes" id="UP001521150"/>
    </source>
</evidence>
<dbReference type="InterPro" id="IPR036291">
    <property type="entry name" value="NAD(P)-bd_dom_sf"/>
</dbReference>
<comment type="caution">
    <text evidence="2">The sequence shown here is derived from an EMBL/GenBank/DDBJ whole genome shotgun (WGS) entry which is preliminary data.</text>
</comment>
<dbReference type="RefSeq" id="WP_233725319.1">
    <property type="nucleotide sequence ID" value="NZ_JAJVCN010000001.1"/>
</dbReference>
<dbReference type="Proteomes" id="UP001521150">
    <property type="component" value="Unassembled WGS sequence"/>
</dbReference>
<comment type="similarity">
    <text evidence="1">Belongs to the short-chain dehydrogenases/reductases (SDR) family.</text>
</comment>
<dbReference type="SUPFAM" id="SSF51735">
    <property type="entry name" value="NAD(P)-binding Rossmann-fold domains"/>
    <property type="match status" value="1"/>
</dbReference>
<dbReference type="NCBIfam" id="NF005095">
    <property type="entry name" value="PRK06523.1"/>
    <property type="match status" value="1"/>
</dbReference>
<keyword evidence="3" id="KW-1185">Reference proteome</keyword>